<reference evidence="12" key="2">
    <citation type="submission" date="2020-05" db="UniProtKB">
        <authorList>
            <consortium name="EnsemblMetazoa"/>
        </authorList>
    </citation>
    <scope>IDENTIFICATION</scope>
    <source>
        <strain evidence="12">WRAIR2</strain>
    </source>
</reference>
<keyword evidence="8" id="KW-0539">Nucleus</keyword>
<dbReference type="GO" id="GO:0005849">
    <property type="term" value="C:mRNA cleavage factor complex"/>
    <property type="evidence" value="ECO:0007669"/>
    <property type="project" value="InterPro"/>
</dbReference>
<keyword evidence="13" id="KW-1185">Reference proteome</keyword>
<reference evidence="13" key="1">
    <citation type="submission" date="2013-03" db="EMBL/GenBank/DDBJ databases">
        <title>The Genome Sequence of Anopheles dirus WRAIR2.</title>
        <authorList>
            <consortium name="The Broad Institute Genomics Platform"/>
            <person name="Neafsey D.E."/>
            <person name="Walton C."/>
            <person name="Walker B."/>
            <person name="Young S.K."/>
            <person name="Zeng Q."/>
            <person name="Gargeya S."/>
            <person name="Fitzgerald M."/>
            <person name="Haas B."/>
            <person name="Abouelleil A."/>
            <person name="Allen A.W."/>
            <person name="Alvarado L."/>
            <person name="Arachchi H.M."/>
            <person name="Berlin A.M."/>
            <person name="Chapman S.B."/>
            <person name="Gainer-Dewar J."/>
            <person name="Goldberg J."/>
            <person name="Griggs A."/>
            <person name="Gujja S."/>
            <person name="Hansen M."/>
            <person name="Howarth C."/>
            <person name="Imamovic A."/>
            <person name="Ireland A."/>
            <person name="Larimer J."/>
            <person name="McCowan C."/>
            <person name="Murphy C."/>
            <person name="Pearson M."/>
            <person name="Poon T.W."/>
            <person name="Priest M."/>
            <person name="Roberts A."/>
            <person name="Saif S."/>
            <person name="Shea T."/>
            <person name="Sisk P."/>
            <person name="Sykes S."/>
            <person name="Wortman J."/>
            <person name="Nusbaum C."/>
            <person name="Birren B."/>
        </authorList>
    </citation>
    <scope>NUCLEOTIDE SEQUENCE [LARGE SCALE GENOMIC DNA]</scope>
    <source>
        <strain evidence="13">WRAIR2</strain>
    </source>
</reference>
<evidence type="ECO:0000256" key="5">
    <source>
        <dbReference type="ARBA" id="ARBA00022490"/>
    </source>
</evidence>
<sequence>MASQAVNKTGSGWPRRSSHGTGLTEMNKLQTNQSMTLNRTINLYPLTNYTFGTKEPLFEKDPSVPARFQRMRDEFDKIGMRRSVEGVLLVHEHGLPHVLLLQLGTTFFKLPGGELSAGEDEVEGLKRLLTETLGRQDGVKQDWIVEDTIGNWWRPNFEPPQYPYIPPHITKPKEHKRLFLVQLHEKALFAVPKNYKLVAAPLFELYDNSQGYGPIISSLPQALCRFNFIYIARGGNGSGTFYAAAKGFSFRVPPASDCPREGSLRVSRSVWTTPTMSIVNIYFHDENIYNVEKKPPEKPPKPPLYHSRFEHQVRQETKSCKDAHRTMGFSKIPLPGPGEFLKKNCGPRYRATKSAPVRLCTAHKPPVPKPHEPAACQVLKVVDFKKENIKKVVATCPKKARPRYADTRKGDFHDLERSGLMPIYMCRPKFGKVPQYLTRRKKDLTAQKERLIEDCSQQKPRCSYISQEERVDLLKGLKQNWEKLQQEYQSLPLLTDTVPKMIRKAKLENNLKQLEKDILTIENNPYIYIYDEEQKDS</sequence>
<name>A0A182NKR8_9DIPT</name>
<proteinExistence type="inferred from homology"/>
<dbReference type="PANTHER" id="PTHR13047">
    <property type="entry name" value="PRE-MRNA CLEAVAGE FACTOR IM, 25KD SUBUNIT"/>
    <property type="match status" value="1"/>
</dbReference>
<keyword evidence="5" id="KW-0963">Cytoplasm</keyword>
<feature type="compositionally biased region" description="Polar residues" evidence="9">
    <location>
        <begin position="1"/>
        <end position="10"/>
    </location>
</feature>
<feature type="region of interest" description="Disordered" evidence="9">
    <location>
        <begin position="1"/>
        <end position="31"/>
    </location>
</feature>
<dbReference type="Pfam" id="PF13869">
    <property type="entry name" value="NUDIX_2"/>
    <property type="match status" value="1"/>
</dbReference>
<dbReference type="SUPFAM" id="SSF55811">
    <property type="entry name" value="Nudix"/>
    <property type="match status" value="1"/>
</dbReference>
<feature type="domain" description="Enkurin" evidence="11">
    <location>
        <begin position="435"/>
        <end position="529"/>
    </location>
</feature>
<dbReference type="GO" id="GO:0005737">
    <property type="term" value="C:cytoplasm"/>
    <property type="evidence" value="ECO:0007669"/>
    <property type="project" value="UniProtKB-SubCell"/>
</dbReference>
<feature type="domain" description="Nudix hydrolase" evidence="10">
    <location>
        <begin position="80"/>
        <end position="205"/>
    </location>
</feature>
<dbReference type="InterPro" id="IPR016706">
    <property type="entry name" value="Cleav_polyA_spec_factor_su5"/>
</dbReference>
<organism evidence="12 13">
    <name type="scientific">Anopheles dirus</name>
    <dbReference type="NCBI Taxonomy" id="7168"/>
    <lineage>
        <taxon>Eukaryota</taxon>
        <taxon>Metazoa</taxon>
        <taxon>Ecdysozoa</taxon>
        <taxon>Arthropoda</taxon>
        <taxon>Hexapoda</taxon>
        <taxon>Insecta</taxon>
        <taxon>Pterygota</taxon>
        <taxon>Neoptera</taxon>
        <taxon>Endopterygota</taxon>
        <taxon>Diptera</taxon>
        <taxon>Nematocera</taxon>
        <taxon>Culicoidea</taxon>
        <taxon>Culicidae</taxon>
        <taxon>Anophelinae</taxon>
        <taxon>Anopheles</taxon>
    </lineage>
</organism>
<keyword evidence="6" id="KW-0507">mRNA processing</keyword>
<dbReference type="AlphaFoldDB" id="A0A182NKR8"/>
<dbReference type="PROSITE" id="PS51462">
    <property type="entry name" value="NUDIX"/>
    <property type="match status" value="1"/>
</dbReference>
<dbReference type="EnsemblMetazoa" id="ADIR008248-RA">
    <property type="protein sequence ID" value="ADIR008248-PA"/>
    <property type="gene ID" value="ADIR008248"/>
</dbReference>
<evidence type="ECO:0000256" key="3">
    <source>
        <dbReference type="ARBA" id="ARBA00009710"/>
    </source>
</evidence>
<evidence type="ECO:0000256" key="6">
    <source>
        <dbReference type="ARBA" id="ARBA00022664"/>
    </source>
</evidence>
<evidence type="ECO:0000256" key="8">
    <source>
        <dbReference type="ARBA" id="ARBA00023242"/>
    </source>
</evidence>
<dbReference type="FunFam" id="3.90.79.10:FF:000008">
    <property type="entry name" value="cleavage and polyadenylation specificity factor subunit 5"/>
    <property type="match status" value="1"/>
</dbReference>
<protein>
    <recommendedName>
        <fullName evidence="4">Cleavage and polyadenylation specificity factor subunit 5</fullName>
    </recommendedName>
</protein>
<dbReference type="GO" id="GO:0031124">
    <property type="term" value="P:mRNA 3'-end processing"/>
    <property type="evidence" value="ECO:0007669"/>
    <property type="project" value="InterPro"/>
</dbReference>
<evidence type="ECO:0000256" key="9">
    <source>
        <dbReference type="SAM" id="MobiDB-lite"/>
    </source>
</evidence>
<dbReference type="InterPro" id="IPR015797">
    <property type="entry name" value="NUDIX_hydrolase-like_dom_sf"/>
</dbReference>
<dbReference type="PROSITE" id="PS51665">
    <property type="entry name" value="ENKURIN"/>
    <property type="match status" value="1"/>
</dbReference>
<evidence type="ECO:0000256" key="2">
    <source>
        <dbReference type="ARBA" id="ARBA00004496"/>
    </source>
</evidence>
<accession>A0A182NKR8</accession>
<dbReference type="Gene3D" id="3.90.79.10">
    <property type="entry name" value="Nucleoside Triphosphate Pyrophosphohydrolase"/>
    <property type="match status" value="1"/>
</dbReference>
<evidence type="ECO:0000313" key="13">
    <source>
        <dbReference type="Proteomes" id="UP000075884"/>
    </source>
</evidence>
<keyword evidence="7" id="KW-0694">RNA-binding</keyword>
<evidence type="ECO:0000259" key="11">
    <source>
        <dbReference type="PROSITE" id="PS51665"/>
    </source>
</evidence>
<dbReference type="CDD" id="cd18871">
    <property type="entry name" value="NUDIX_Cfim25_Nudt21"/>
    <property type="match status" value="1"/>
</dbReference>
<evidence type="ECO:0000256" key="4">
    <source>
        <dbReference type="ARBA" id="ARBA00016266"/>
    </source>
</evidence>
<dbReference type="VEuPathDB" id="VectorBase:ADIR008248"/>
<comment type="subcellular location">
    <subcellularLocation>
        <location evidence="2">Cytoplasm</location>
    </subcellularLocation>
    <subcellularLocation>
        <location evidence="1">Nucleus</location>
    </subcellularLocation>
</comment>
<dbReference type="Proteomes" id="UP000075884">
    <property type="component" value="Unassembled WGS sequence"/>
</dbReference>
<dbReference type="InterPro" id="IPR000086">
    <property type="entry name" value="NUDIX_hydrolase_dom"/>
</dbReference>
<evidence type="ECO:0000259" key="10">
    <source>
        <dbReference type="PROSITE" id="PS51462"/>
    </source>
</evidence>
<evidence type="ECO:0000256" key="1">
    <source>
        <dbReference type="ARBA" id="ARBA00004123"/>
    </source>
</evidence>
<dbReference type="STRING" id="7168.A0A182NKR8"/>
<comment type="similarity">
    <text evidence="3">Belongs to the Nudix hydrolase family. CPSF5 subfamily.</text>
</comment>
<dbReference type="GO" id="GO:0003729">
    <property type="term" value="F:mRNA binding"/>
    <property type="evidence" value="ECO:0007669"/>
    <property type="project" value="InterPro"/>
</dbReference>
<evidence type="ECO:0000256" key="7">
    <source>
        <dbReference type="ARBA" id="ARBA00022884"/>
    </source>
</evidence>
<dbReference type="InterPro" id="IPR027012">
    <property type="entry name" value="Enkurin_dom"/>
</dbReference>
<dbReference type="Pfam" id="PF13864">
    <property type="entry name" value="Enkurin"/>
    <property type="match status" value="1"/>
</dbReference>
<evidence type="ECO:0000313" key="12">
    <source>
        <dbReference type="EnsemblMetazoa" id="ADIR008248-PA"/>
    </source>
</evidence>